<dbReference type="KEGG" id="mmak:MMKA1_04910"/>
<dbReference type="AlphaFoldDB" id="A0A2Z5PGA1"/>
<organism evidence="1 2">
    <name type="scientific">Methanococcus maripaludis KA1</name>
    <dbReference type="NCBI Taxonomy" id="637914"/>
    <lineage>
        <taxon>Archaea</taxon>
        <taxon>Methanobacteriati</taxon>
        <taxon>Methanobacteriota</taxon>
        <taxon>Methanomada group</taxon>
        <taxon>Methanococci</taxon>
        <taxon>Methanococcales</taxon>
        <taxon>Methanococcaceae</taxon>
        <taxon>Methanococcus</taxon>
    </lineage>
</organism>
<accession>A0A2Z5PGA1</accession>
<evidence type="ECO:0000313" key="2">
    <source>
        <dbReference type="Proteomes" id="UP000264208"/>
    </source>
</evidence>
<proteinExistence type="predicted"/>
<evidence type="ECO:0000313" key="1">
    <source>
        <dbReference type="EMBL" id="BAP60608.1"/>
    </source>
</evidence>
<reference evidence="1 2" key="1">
    <citation type="submission" date="2009-06" db="EMBL/GenBank/DDBJ databases">
        <title>Molecular Evidence for Microbiologically Influenced Corrosion from genome of Methanogen.</title>
        <authorList>
            <person name="Ito N."/>
            <person name="Tsurumaru H."/>
            <person name="Shimizu A."/>
            <person name="Harada T."/>
            <person name="Hosoyama A."/>
            <person name="Horikawa H."/>
            <person name="Wakai S."/>
            <person name="Sasaki K."/>
            <person name="Nishijima K."/>
            <person name="Ataku H."/>
            <person name="Yamazaki J."/>
            <person name="Mise M."/>
            <person name="Yamazaki S."/>
            <person name="Tanikawa S."/>
            <person name="Harayama S."/>
            <person name="Fujita N."/>
        </authorList>
    </citation>
    <scope>NUCLEOTIDE SEQUENCE [LARGE SCALE GENOMIC DNA]</scope>
    <source>
        <strain evidence="2">KA1 ( NBRC 102054)</strain>
    </source>
</reference>
<name>A0A2Z5PGA1_METMI</name>
<gene>
    <name evidence="1" type="ORF">MMKA1_04910</name>
</gene>
<dbReference type="EMBL" id="AP011526">
    <property type="protein sequence ID" value="BAP60608.1"/>
    <property type="molecule type" value="Genomic_DNA"/>
</dbReference>
<dbReference type="RefSeq" id="WP_146778049.1">
    <property type="nucleotide sequence ID" value="NZ_AP011526.1"/>
</dbReference>
<dbReference type="Proteomes" id="UP000264208">
    <property type="component" value="Chromosome"/>
</dbReference>
<protein>
    <submittedName>
        <fullName evidence="1">Uncharacterized protein</fullName>
    </submittedName>
</protein>
<sequence>MISVKNVENFGSEDAEIKGSINKKFKVKGKDFDTFKSELKEVFEKYNLKNGENMEDGTYSQTYRHENLEWYCPETKEEGVMEYYDVEYDVTIENGEVEDYSATSTAYVNGKRVHFQNIPDDLPEDIDLEGAQKW</sequence>
<dbReference type="GeneID" id="41278908"/>